<reference evidence="1" key="1">
    <citation type="submission" date="2023-03" db="EMBL/GenBank/DDBJ databases">
        <title>Chromosome-level genomes of two armyworms, Mythimna separata and Mythimna loreyi, provide insights into the biosynthesis and reception of sex pheromones.</title>
        <authorList>
            <person name="Zhao H."/>
        </authorList>
    </citation>
    <scope>NUCLEOTIDE SEQUENCE</scope>
    <source>
        <strain evidence="1">BeijingLab</strain>
    </source>
</reference>
<organism evidence="1 2">
    <name type="scientific">Mythimna loreyi</name>
    <dbReference type="NCBI Taxonomy" id="667449"/>
    <lineage>
        <taxon>Eukaryota</taxon>
        <taxon>Metazoa</taxon>
        <taxon>Ecdysozoa</taxon>
        <taxon>Arthropoda</taxon>
        <taxon>Hexapoda</taxon>
        <taxon>Insecta</taxon>
        <taxon>Pterygota</taxon>
        <taxon>Neoptera</taxon>
        <taxon>Endopterygota</taxon>
        <taxon>Lepidoptera</taxon>
        <taxon>Glossata</taxon>
        <taxon>Ditrysia</taxon>
        <taxon>Noctuoidea</taxon>
        <taxon>Noctuidae</taxon>
        <taxon>Noctuinae</taxon>
        <taxon>Hadenini</taxon>
        <taxon>Mythimna</taxon>
    </lineage>
</organism>
<dbReference type="EMBL" id="CM056784">
    <property type="protein sequence ID" value="KAJ8724485.1"/>
    <property type="molecule type" value="Genomic_DNA"/>
</dbReference>
<evidence type="ECO:0000313" key="2">
    <source>
        <dbReference type="Proteomes" id="UP001231649"/>
    </source>
</evidence>
<protein>
    <submittedName>
        <fullName evidence="1">Uncharacterized protein</fullName>
    </submittedName>
</protein>
<evidence type="ECO:0000313" key="1">
    <source>
        <dbReference type="EMBL" id="KAJ8724485.1"/>
    </source>
</evidence>
<dbReference type="Proteomes" id="UP001231649">
    <property type="component" value="Chromosome 8"/>
</dbReference>
<sequence length="399" mass="44671">MGYSTLNEEINPQITYGPYFQYTPIGQIIGGQTWPNQSALERAIAQSPSWTGNKTIRGVKKPKRIRTAVTSQQMMELEQEYTRTRYLDRARRIELAEALRLNERTIKIWFQNRRMKEKKDRAESLEDSEEVTTSESSPEIGNTRGPMLIHEPYPGMNNSVYNIGEVYNQGNVYLENYPAPSTSVQMPGTSVLPSMPAPSQVPSMPVASLAPSMSETSLPLSMSNLSLPSTISASSLPPSMPTQSSIQNMYQNFMMEEQWQVQYQHLYLQMQPCQSSYDEIQEMPEVKTEMSLEDSEEITTSESSPEIGNTQRPMLIHELKQPSSVYLCLDARDECTTLNASGKSSSLDASGVFSTFDARDQPTTFDVNTDFFTEYVPEFHDGGTMASAAPTVTFANAAL</sequence>
<gene>
    <name evidence="1" type="ORF">PYW08_015959</name>
</gene>
<accession>A0ACC2QSQ7</accession>
<proteinExistence type="predicted"/>
<comment type="caution">
    <text evidence="1">The sequence shown here is derived from an EMBL/GenBank/DDBJ whole genome shotgun (WGS) entry which is preliminary data.</text>
</comment>
<keyword evidence="2" id="KW-1185">Reference proteome</keyword>
<name>A0ACC2QSQ7_9NEOP</name>